<keyword evidence="1" id="KW-0812">Transmembrane</keyword>
<feature type="transmembrane region" description="Helical" evidence="1">
    <location>
        <begin position="37"/>
        <end position="55"/>
    </location>
</feature>
<keyword evidence="4" id="KW-1185">Reference proteome</keyword>
<name>A0A4R8UDM3_9MICO</name>
<dbReference type="InterPro" id="IPR002656">
    <property type="entry name" value="Acyl_transf_3_dom"/>
</dbReference>
<dbReference type="GO" id="GO:0000271">
    <property type="term" value="P:polysaccharide biosynthetic process"/>
    <property type="evidence" value="ECO:0007669"/>
    <property type="project" value="TreeGrafter"/>
</dbReference>
<keyword evidence="1" id="KW-0472">Membrane</keyword>
<feature type="transmembrane region" description="Helical" evidence="1">
    <location>
        <begin position="61"/>
        <end position="82"/>
    </location>
</feature>
<feature type="transmembrane region" description="Helical" evidence="1">
    <location>
        <begin position="102"/>
        <end position="123"/>
    </location>
</feature>
<dbReference type="GO" id="GO:0016020">
    <property type="term" value="C:membrane"/>
    <property type="evidence" value="ECO:0007669"/>
    <property type="project" value="TreeGrafter"/>
</dbReference>
<feature type="transmembrane region" description="Helical" evidence="1">
    <location>
        <begin position="244"/>
        <end position="262"/>
    </location>
</feature>
<protein>
    <submittedName>
        <fullName evidence="3">Acyltransferase</fullName>
    </submittedName>
</protein>
<dbReference type="InterPro" id="IPR050879">
    <property type="entry name" value="Acyltransferase_3"/>
</dbReference>
<feature type="transmembrane region" description="Helical" evidence="1">
    <location>
        <begin position="346"/>
        <end position="368"/>
    </location>
</feature>
<dbReference type="Proteomes" id="UP000297866">
    <property type="component" value="Unassembled WGS sequence"/>
</dbReference>
<evidence type="ECO:0000256" key="1">
    <source>
        <dbReference type="SAM" id="Phobius"/>
    </source>
</evidence>
<keyword evidence="3" id="KW-0808">Transferase</keyword>
<dbReference type="GO" id="GO:0016747">
    <property type="term" value="F:acyltransferase activity, transferring groups other than amino-acyl groups"/>
    <property type="evidence" value="ECO:0007669"/>
    <property type="project" value="InterPro"/>
</dbReference>
<feature type="transmembrane region" description="Helical" evidence="1">
    <location>
        <begin position="180"/>
        <end position="202"/>
    </location>
</feature>
<dbReference type="Pfam" id="PF01757">
    <property type="entry name" value="Acyl_transf_3"/>
    <property type="match status" value="1"/>
</dbReference>
<reference evidence="3 4" key="1">
    <citation type="submission" date="2019-03" db="EMBL/GenBank/DDBJ databases">
        <title>Genomics of glacier-inhabiting Cryobacterium strains.</title>
        <authorList>
            <person name="Liu Q."/>
            <person name="Xin Y.-H."/>
        </authorList>
    </citation>
    <scope>NUCLEOTIDE SEQUENCE [LARGE SCALE GENOMIC DNA]</scope>
    <source>
        <strain evidence="3 4">Sr47</strain>
    </source>
</reference>
<evidence type="ECO:0000259" key="2">
    <source>
        <dbReference type="Pfam" id="PF01757"/>
    </source>
</evidence>
<evidence type="ECO:0000313" key="4">
    <source>
        <dbReference type="Proteomes" id="UP000297866"/>
    </source>
</evidence>
<keyword evidence="1" id="KW-1133">Transmembrane helix</keyword>
<dbReference type="PANTHER" id="PTHR23028">
    <property type="entry name" value="ACETYLTRANSFERASE"/>
    <property type="match status" value="1"/>
</dbReference>
<organism evidence="3 4">
    <name type="scientific">Cryobacterium tagatosivorans</name>
    <dbReference type="NCBI Taxonomy" id="1259199"/>
    <lineage>
        <taxon>Bacteria</taxon>
        <taxon>Bacillati</taxon>
        <taxon>Actinomycetota</taxon>
        <taxon>Actinomycetes</taxon>
        <taxon>Micrococcales</taxon>
        <taxon>Microbacteriaceae</taxon>
        <taxon>Cryobacterium</taxon>
    </lineage>
</organism>
<feature type="transmembrane region" description="Helical" evidence="1">
    <location>
        <begin position="143"/>
        <end position="168"/>
    </location>
</feature>
<feature type="domain" description="Acyltransferase 3" evidence="2">
    <location>
        <begin position="31"/>
        <end position="368"/>
    </location>
</feature>
<dbReference type="PANTHER" id="PTHR23028:SF53">
    <property type="entry name" value="ACYL_TRANSF_3 DOMAIN-CONTAINING PROTEIN"/>
    <property type="match status" value="1"/>
</dbReference>
<gene>
    <name evidence="3" type="ORF">E3O23_14390</name>
</gene>
<comment type="caution">
    <text evidence="3">The sequence shown here is derived from an EMBL/GenBank/DDBJ whole genome shotgun (WGS) entry which is preliminary data.</text>
</comment>
<dbReference type="OrthoDB" id="9796461at2"/>
<dbReference type="EMBL" id="SOEZ01000070">
    <property type="protein sequence ID" value="TFB47794.1"/>
    <property type="molecule type" value="Genomic_DNA"/>
</dbReference>
<dbReference type="AlphaFoldDB" id="A0A4R8UDM3"/>
<accession>A0A4R8UDM3</accession>
<sequence length="402" mass="44321">MNDHIRETNGTPLADLKVTAESAAGVSRLDSLTGLRFYAALVVVILHVTREYAPVPLIRELFAPGGVGVSFFFILSGFVLMWSMRPNLPKRDFYRNRFARVYPLHLVTWAMAGVVILVGGLFVDPWVALASLALVQSWIPLEAVYFSMNGPSWSLSAEAFFYAVFPWVARPIRRASTLGLARGMFGLYAVIVVVTIAGHILLRGGPTVAFFYVNPLYRLWEFLIGMSIAVFVQRGWRTRIGLPISLSLVSMVFVAVAGLNFLIENGIGPVSVLGMRSLPNDITSLIMVPFFVLLIGSAASSDLRGKRSHLRSPLLMSLGKWSFALYLTHLLLVSLLSMVVPRGMPWQLSTIVAVLTVLSAIGISALFYRHVEHPLEARLRAPRKRAQEVAAVGEEEPHYAGN</sequence>
<feature type="transmembrane region" description="Helical" evidence="1">
    <location>
        <begin position="208"/>
        <end position="232"/>
    </location>
</feature>
<feature type="transmembrane region" description="Helical" evidence="1">
    <location>
        <begin position="321"/>
        <end position="340"/>
    </location>
</feature>
<keyword evidence="3" id="KW-0012">Acyltransferase</keyword>
<evidence type="ECO:0000313" key="3">
    <source>
        <dbReference type="EMBL" id="TFB47794.1"/>
    </source>
</evidence>
<proteinExistence type="predicted"/>
<feature type="transmembrane region" description="Helical" evidence="1">
    <location>
        <begin position="282"/>
        <end position="300"/>
    </location>
</feature>